<protein>
    <submittedName>
        <fullName evidence="1">Uncharacterized protein</fullName>
    </submittedName>
</protein>
<reference evidence="2" key="1">
    <citation type="submission" date="2023-07" db="EMBL/GenBank/DDBJ databases">
        <authorList>
            <person name="Colorado M.A."/>
            <person name="Villamil L.M."/>
            <person name="Melo J.F."/>
            <person name="Rodriguez J.A."/>
            <person name="Ruiz R.Y."/>
        </authorList>
    </citation>
    <scope>NUCLEOTIDE SEQUENCE [LARGE SCALE GENOMIC DNA]</scope>
    <source>
        <strain evidence="2">C33</strain>
    </source>
</reference>
<sequence>MELNKMEALKIYKQYFNDNEFEDFLKLPYIVEDSDDFKDYYPEGTPNLFSKETTSQFFTAYKLNEDLISVTLESKK</sequence>
<proteinExistence type="predicted"/>
<dbReference type="EMBL" id="JAVIKH010000001">
    <property type="protein sequence ID" value="MDX8335015.1"/>
    <property type="molecule type" value="Genomic_DNA"/>
</dbReference>
<keyword evidence="2" id="KW-1185">Reference proteome</keyword>
<name>A0ABU4W749_9FUSO</name>
<organism evidence="1 2">
    <name type="scientific">Candidatus Cetobacterium colombiensis</name>
    <dbReference type="NCBI Taxonomy" id="3073100"/>
    <lineage>
        <taxon>Bacteria</taxon>
        <taxon>Fusobacteriati</taxon>
        <taxon>Fusobacteriota</taxon>
        <taxon>Fusobacteriia</taxon>
        <taxon>Fusobacteriales</taxon>
        <taxon>Fusobacteriaceae</taxon>
        <taxon>Cetobacterium</taxon>
    </lineage>
</organism>
<evidence type="ECO:0000313" key="2">
    <source>
        <dbReference type="Proteomes" id="UP001279681"/>
    </source>
</evidence>
<dbReference type="RefSeq" id="WP_320312428.1">
    <property type="nucleotide sequence ID" value="NZ_JAVIKH010000001.1"/>
</dbReference>
<evidence type="ECO:0000313" key="1">
    <source>
        <dbReference type="EMBL" id="MDX8335015.1"/>
    </source>
</evidence>
<accession>A0ABU4W749</accession>
<dbReference type="Proteomes" id="UP001279681">
    <property type="component" value="Unassembled WGS sequence"/>
</dbReference>
<comment type="caution">
    <text evidence="1">The sequence shown here is derived from an EMBL/GenBank/DDBJ whole genome shotgun (WGS) entry which is preliminary data.</text>
</comment>
<gene>
    <name evidence="1" type="ORF">RFV38_00630</name>
</gene>